<feature type="domain" description="Coatomer subunit gamma C-terminal" evidence="16">
    <location>
        <begin position="755"/>
        <end position="868"/>
    </location>
</feature>
<dbReference type="InterPro" id="IPR016024">
    <property type="entry name" value="ARM-type_fold"/>
</dbReference>
<dbReference type="EMBL" id="HBFO01008503">
    <property type="protein sequence ID" value="CAD8814897.1"/>
    <property type="molecule type" value="Transcribed_RNA"/>
</dbReference>
<feature type="domain" description="Clathrin/coatomer adaptor adaptin-like N-terminal" evidence="14">
    <location>
        <begin position="30"/>
        <end position="542"/>
    </location>
</feature>
<evidence type="ECO:0000259" key="16">
    <source>
        <dbReference type="Pfam" id="PF16381"/>
    </source>
</evidence>
<dbReference type="FunFam" id="2.60.40.1480:FF:000001">
    <property type="entry name" value="Coatomer subunit gamma"/>
    <property type="match status" value="1"/>
</dbReference>
<comment type="function">
    <text evidence="12 13">The coatomer is a cytosolic protein complex that binds to dilysine motifs and reversibly associates with Golgi non-clathrin-coated vesicles, which further mediate biosynthetic protein transport from the ER, via the Golgi up to the trans Golgi network. Coatomer complex is required for budding from Golgi membranes, and is essential for the retrograde Golgi-to-ER transport of dilysine-tagged proteins.</text>
</comment>
<gene>
    <name evidence="17" type="ORF">OMED0930_LOCUS6017</name>
</gene>
<evidence type="ECO:0000256" key="11">
    <source>
        <dbReference type="ARBA" id="ARBA00023329"/>
    </source>
</evidence>
<feature type="domain" description="Coatomer gamma subunit appendage Ig-like subdomain" evidence="15">
    <location>
        <begin position="610"/>
        <end position="753"/>
    </location>
</feature>
<dbReference type="InterPro" id="IPR011989">
    <property type="entry name" value="ARM-like"/>
</dbReference>
<keyword evidence="6" id="KW-0677">Repeat</keyword>
<dbReference type="GO" id="GO:0009306">
    <property type="term" value="P:protein secretion"/>
    <property type="evidence" value="ECO:0007669"/>
    <property type="project" value="TreeGrafter"/>
</dbReference>
<name>A0A7S0Z9H4_9CHLO</name>
<evidence type="ECO:0000256" key="8">
    <source>
        <dbReference type="ARBA" id="ARBA00022927"/>
    </source>
</evidence>
<dbReference type="GO" id="GO:0005783">
    <property type="term" value="C:endoplasmic reticulum"/>
    <property type="evidence" value="ECO:0007669"/>
    <property type="project" value="TreeGrafter"/>
</dbReference>
<evidence type="ECO:0000256" key="2">
    <source>
        <dbReference type="ARBA" id="ARBA00010720"/>
    </source>
</evidence>
<dbReference type="InterPro" id="IPR032154">
    <property type="entry name" value="Coatomer_g_Cpla"/>
</dbReference>
<dbReference type="Gene3D" id="3.30.310.10">
    <property type="entry name" value="TATA-Binding Protein"/>
    <property type="match status" value="1"/>
</dbReference>
<dbReference type="SUPFAM" id="SSF48371">
    <property type="entry name" value="ARM repeat"/>
    <property type="match status" value="1"/>
</dbReference>
<evidence type="ECO:0000259" key="15">
    <source>
        <dbReference type="Pfam" id="PF08752"/>
    </source>
</evidence>
<dbReference type="GO" id="GO:0005793">
    <property type="term" value="C:endoplasmic reticulum-Golgi intermediate compartment"/>
    <property type="evidence" value="ECO:0007669"/>
    <property type="project" value="TreeGrafter"/>
</dbReference>
<evidence type="ECO:0000256" key="10">
    <source>
        <dbReference type="ARBA" id="ARBA00023136"/>
    </source>
</evidence>
<evidence type="ECO:0000256" key="4">
    <source>
        <dbReference type="ARBA" id="ARBA00022448"/>
    </source>
</evidence>
<dbReference type="Pfam" id="PF16381">
    <property type="entry name" value="Coatomer_g_Cpla"/>
    <property type="match status" value="1"/>
</dbReference>
<evidence type="ECO:0000256" key="6">
    <source>
        <dbReference type="ARBA" id="ARBA00022737"/>
    </source>
</evidence>
<dbReference type="FunFam" id="1.25.10.10:FF:000382">
    <property type="entry name" value="Coatomer subunit gamma"/>
    <property type="match status" value="1"/>
</dbReference>
<evidence type="ECO:0000256" key="7">
    <source>
        <dbReference type="ARBA" id="ARBA00022892"/>
    </source>
</evidence>
<dbReference type="SUPFAM" id="SSF49348">
    <property type="entry name" value="Clathrin adaptor appendage domain"/>
    <property type="match status" value="1"/>
</dbReference>
<dbReference type="PIRSF" id="PIRSF037093">
    <property type="entry name" value="Coatomer_gamma_subunit"/>
    <property type="match status" value="1"/>
</dbReference>
<dbReference type="InterPro" id="IPR013040">
    <property type="entry name" value="Coatomer_gsu_app_Ig-like_dom"/>
</dbReference>
<keyword evidence="5 13" id="KW-0963">Cytoplasm</keyword>
<organism evidence="17">
    <name type="scientific">Ostreococcus mediterraneus</name>
    <dbReference type="NCBI Taxonomy" id="1486918"/>
    <lineage>
        <taxon>Eukaryota</taxon>
        <taxon>Viridiplantae</taxon>
        <taxon>Chlorophyta</taxon>
        <taxon>Mamiellophyceae</taxon>
        <taxon>Mamiellales</taxon>
        <taxon>Bathycoccaceae</taxon>
        <taxon>Ostreococcus</taxon>
    </lineage>
</organism>
<keyword evidence="8 13" id="KW-0653">Protein transport</keyword>
<dbReference type="GO" id="GO:0006891">
    <property type="term" value="P:intra-Golgi vesicle-mediated transport"/>
    <property type="evidence" value="ECO:0007669"/>
    <property type="project" value="TreeGrafter"/>
</dbReference>
<evidence type="ECO:0000256" key="12">
    <source>
        <dbReference type="ARBA" id="ARBA00025536"/>
    </source>
</evidence>
<proteinExistence type="inferred from homology"/>
<accession>A0A7S0Z9H4</accession>
<protein>
    <recommendedName>
        <fullName evidence="13">Coatomer subunit gamma</fullName>
    </recommendedName>
</protein>
<comment type="similarity">
    <text evidence="2 13">Belongs to the COPG family.</text>
</comment>
<evidence type="ECO:0000259" key="14">
    <source>
        <dbReference type="Pfam" id="PF01602"/>
    </source>
</evidence>
<keyword evidence="4 13" id="KW-0813">Transport</keyword>
<sequence length="871" mass="97679">MEPLREIHGFKKRDEDQLNEEHSPFWAIEKGAVLQEARCFNDTQLSSRKCQQVITKLLYLYNQGQAFTKTEATEVFFSVTKLFHATDGNLRRLLYLIIKEICPSSDEVIIVTSSLMKDMNSKVDLYRANSIRVLCSITDSSLLGQIERFLKQAVVDKSSVVSTAALVSGLKLMQVNPDIVRRWSSEVQEAASSENVLVQFHAIALLQQIKQTDRLAVNKLIAQCVRSNIRSPLATCLVIRYVSELLQCGSGVDTDMYFGFLESCLRNKSEMVVFEAAKNIARLPNVDSRLLQSAMVVLQLLLTSSKMILRFGAIRALDSIANKDPTIVAVCNPELESLASDSNQAISTAAITTLLRTGSEASVDKLMRKISSLFAGLQDEHKLVVIKTIQTLCSKYSKKHRSFISFLSSSLREEGGLEYKQAIVDCILHIVHANDDVKELGLIHLSEFIEDCEYTQLSTHILHVLGEDGPFTHDPSRFIRYIYNRLFLENAAIRAAAVSALTSFGLKCPVLRDQLSVLLARCVHDSDDEVRDRATLFSNWLELNEHRYVPNLDAVSDVEVALETYLQSSMDTSFCLDDVKQRTDLVQPSDDGKSTENAIVKDEHVHLIALKMCPQLSALGTNVMSSSTIPLTESETEYKVTCVKHIFPQHLIFQFICENTIEEQVLDNVSVQLEKISDHCDLLRNESVIILPRLISNTQGYTYVVFERPQSTPFCARFTCSLRFTAKEIDPVSGVPEEIGYEDDYLLEDITVNFSDFVLNLELEDITKAWENLPGGSELSSSYEPTQHASLKETLNQIISVTRLSLWHSVESQVSGSQKLNCVLAGVVDWDIITLVHLELSSDNMHNTKAHVKVRATTSEASRMLLDALID</sequence>
<comment type="subcellular location">
    <subcellularLocation>
        <location evidence="13">Cytoplasm</location>
    </subcellularLocation>
    <subcellularLocation>
        <location evidence="1 13">Golgi apparatus membrane</location>
        <topology evidence="1 13">Peripheral membrane protein</topology>
        <orientation evidence="1 13">Cytoplasmic side</orientation>
    </subcellularLocation>
    <subcellularLocation>
        <location evidence="13">Cytoplasmic vesicle</location>
        <location evidence="13">COPI-coated vesicle membrane</location>
        <topology evidence="13">Peripheral membrane protein</topology>
        <orientation evidence="13">Cytoplasmic side</orientation>
    </subcellularLocation>
</comment>
<dbReference type="GO" id="GO:0005198">
    <property type="term" value="F:structural molecule activity"/>
    <property type="evidence" value="ECO:0007669"/>
    <property type="project" value="InterPro"/>
</dbReference>
<evidence type="ECO:0000256" key="1">
    <source>
        <dbReference type="ARBA" id="ARBA00004255"/>
    </source>
</evidence>
<reference evidence="17" key="1">
    <citation type="submission" date="2021-01" db="EMBL/GenBank/DDBJ databases">
        <authorList>
            <person name="Corre E."/>
            <person name="Pelletier E."/>
            <person name="Niang G."/>
            <person name="Scheremetjew M."/>
            <person name="Finn R."/>
            <person name="Kale V."/>
            <person name="Holt S."/>
            <person name="Cochrane G."/>
            <person name="Meng A."/>
            <person name="Brown T."/>
            <person name="Cohen L."/>
        </authorList>
    </citation>
    <scope>NUCLEOTIDE SEQUENCE</scope>
    <source>
        <strain evidence="17">Clade-D-RCC1621</strain>
    </source>
</reference>
<evidence type="ECO:0000256" key="9">
    <source>
        <dbReference type="ARBA" id="ARBA00023034"/>
    </source>
</evidence>
<dbReference type="GO" id="GO:0006886">
    <property type="term" value="P:intracellular protein transport"/>
    <property type="evidence" value="ECO:0007669"/>
    <property type="project" value="InterPro"/>
</dbReference>
<dbReference type="GO" id="GO:0030126">
    <property type="term" value="C:COPI vesicle coat"/>
    <property type="evidence" value="ECO:0007669"/>
    <property type="project" value="InterPro"/>
</dbReference>
<keyword evidence="11 13" id="KW-0968">Cytoplasmic vesicle</keyword>
<dbReference type="GO" id="GO:0006888">
    <property type="term" value="P:endoplasmic reticulum to Golgi vesicle-mediated transport"/>
    <property type="evidence" value="ECO:0007669"/>
    <property type="project" value="TreeGrafter"/>
</dbReference>
<evidence type="ECO:0000256" key="13">
    <source>
        <dbReference type="PIRNR" id="PIRNR037093"/>
    </source>
</evidence>
<evidence type="ECO:0000313" key="17">
    <source>
        <dbReference type="EMBL" id="CAD8814897.1"/>
    </source>
</evidence>
<dbReference type="PANTHER" id="PTHR10261:SF0">
    <property type="entry name" value="COATOMER SUBUNIT GAMMA-2"/>
    <property type="match status" value="1"/>
</dbReference>
<evidence type="ECO:0000256" key="5">
    <source>
        <dbReference type="ARBA" id="ARBA00022490"/>
    </source>
</evidence>
<dbReference type="AlphaFoldDB" id="A0A7S0Z9H4"/>
<evidence type="ECO:0000256" key="3">
    <source>
        <dbReference type="ARBA" id="ARBA00011775"/>
    </source>
</evidence>
<dbReference type="Pfam" id="PF01602">
    <property type="entry name" value="Adaptin_N"/>
    <property type="match status" value="1"/>
</dbReference>
<dbReference type="SUPFAM" id="SSF55711">
    <property type="entry name" value="Subdomain of clathrin and coatomer appendage domain"/>
    <property type="match status" value="1"/>
</dbReference>
<dbReference type="GO" id="GO:0000139">
    <property type="term" value="C:Golgi membrane"/>
    <property type="evidence" value="ECO:0007669"/>
    <property type="project" value="UniProtKB-SubCell"/>
</dbReference>
<comment type="subunit">
    <text evidence="3">Oligomeric complex that consists of at least the alpha, beta, beta', gamma, delta, epsilon and zeta subunits.</text>
</comment>
<dbReference type="InterPro" id="IPR017106">
    <property type="entry name" value="Coatomer_gsu"/>
</dbReference>
<keyword evidence="9 13" id="KW-0333">Golgi apparatus</keyword>
<dbReference type="InterPro" id="IPR013041">
    <property type="entry name" value="Clathrin_app_Ig-like_sf"/>
</dbReference>
<keyword evidence="7 13" id="KW-0931">ER-Golgi transport</keyword>
<dbReference type="PANTHER" id="PTHR10261">
    <property type="entry name" value="COATOMER SUBUNIT GAMMA"/>
    <property type="match status" value="1"/>
</dbReference>
<dbReference type="Gene3D" id="1.25.10.10">
    <property type="entry name" value="Leucine-rich Repeat Variant"/>
    <property type="match status" value="1"/>
</dbReference>
<dbReference type="InterPro" id="IPR002553">
    <property type="entry name" value="Clathrin/coatomer_adapt-like_N"/>
</dbReference>
<dbReference type="InterPro" id="IPR037067">
    <property type="entry name" value="Coatomer_gsu_app_sf"/>
</dbReference>
<dbReference type="Pfam" id="PF08752">
    <property type="entry name" value="COP-gamma_platf"/>
    <property type="match status" value="1"/>
</dbReference>
<dbReference type="InterPro" id="IPR012295">
    <property type="entry name" value="TBP_dom_sf"/>
</dbReference>
<dbReference type="Gene3D" id="2.60.40.1480">
    <property type="entry name" value="Coatomer, gamma subunit, appendage domain"/>
    <property type="match status" value="1"/>
</dbReference>
<dbReference type="InterPro" id="IPR009028">
    <property type="entry name" value="Coatomer/calthrin_app_sub_C"/>
</dbReference>
<keyword evidence="10 13" id="KW-0472">Membrane</keyword>